<dbReference type="EMBL" id="GBXM01010940">
    <property type="protein sequence ID" value="JAH97637.1"/>
    <property type="molecule type" value="Transcribed_RNA"/>
</dbReference>
<sequence>MYITGKGGSYFVVNLFYVDWNSMYLLRIIVTEPAKWLSDKFKLKMCLLSAPNSICLFVCTLQFSARHGVFTCLFVHTFCRNSTCD</sequence>
<dbReference type="AlphaFoldDB" id="A0A0E9X4H1"/>
<proteinExistence type="predicted"/>
<protein>
    <submittedName>
        <fullName evidence="1">Uncharacterized protein</fullName>
    </submittedName>
</protein>
<name>A0A0E9X4H1_ANGAN</name>
<reference evidence="1" key="2">
    <citation type="journal article" date="2015" name="Fish Shellfish Immunol.">
        <title>Early steps in the European eel (Anguilla anguilla)-Vibrio vulnificus interaction in the gills: Role of the RtxA13 toxin.</title>
        <authorList>
            <person name="Callol A."/>
            <person name="Pajuelo D."/>
            <person name="Ebbesson L."/>
            <person name="Teles M."/>
            <person name="MacKenzie S."/>
            <person name="Amaro C."/>
        </authorList>
    </citation>
    <scope>NUCLEOTIDE SEQUENCE</scope>
</reference>
<organism evidence="1">
    <name type="scientific">Anguilla anguilla</name>
    <name type="common">European freshwater eel</name>
    <name type="synonym">Muraena anguilla</name>
    <dbReference type="NCBI Taxonomy" id="7936"/>
    <lineage>
        <taxon>Eukaryota</taxon>
        <taxon>Metazoa</taxon>
        <taxon>Chordata</taxon>
        <taxon>Craniata</taxon>
        <taxon>Vertebrata</taxon>
        <taxon>Euteleostomi</taxon>
        <taxon>Actinopterygii</taxon>
        <taxon>Neopterygii</taxon>
        <taxon>Teleostei</taxon>
        <taxon>Anguilliformes</taxon>
        <taxon>Anguillidae</taxon>
        <taxon>Anguilla</taxon>
    </lineage>
</organism>
<evidence type="ECO:0000313" key="1">
    <source>
        <dbReference type="EMBL" id="JAH97637.1"/>
    </source>
</evidence>
<reference evidence="1" key="1">
    <citation type="submission" date="2014-11" db="EMBL/GenBank/DDBJ databases">
        <authorList>
            <person name="Amaro Gonzalez C."/>
        </authorList>
    </citation>
    <scope>NUCLEOTIDE SEQUENCE</scope>
</reference>
<accession>A0A0E9X4H1</accession>